<organism evidence="2 3">
    <name type="scientific">Arabidopsis suecica</name>
    <name type="common">Swedish thale-cress</name>
    <name type="synonym">Cardaminopsis suecica</name>
    <dbReference type="NCBI Taxonomy" id="45249"/>
    <lineage>
        <taxon>Eukaryota</taxon>
        <taxon>Viridiplantae</taxon>
        <taxon>Streptophyta</taxon>
        <taxon>Embryophyta</taxon>
        <taxon>Tracheophyta</taxon>
        <taxon>Spermatophyta</taxon>
        <taxon>Magnoliopsida</taxon>
        <taxon>eudicotyledons</taxon>
        <taxon>Gunneridae</taxon>
        <taxon>Pentapetalae</taxon>
        <taxon>rosids</taxon>
        <taxon>malvids</taxon>
        <taxon>Brassicales</taxon>
        <taxon>Brassicaceae</taxon>
        <taxon>Camelineae</taxon>
        <taxon>Arabidopsis</taxon>
    </lineage>
</organism>
<feature type="transmembrane region" description="Helical" evidence="1">
    <location>
        <begin position="20"/>
        <end position="39"/>
    </location>
</feature>
<protein>
    <submittedName>
        <fullName evidence="2">Uncharacterized protein</fullName>
    </submittedName>
</protein>
<comment type="caution">
    <text evidence="2">The sequence shown here is derived from an EMBL/GenBank/DDBJ whole genome shotgun (WGS) entry which is preliminary data.</text>
</comment>
<evidence type="ECO:0000313" key="2">
    <source>
        <dbReference type="EMBL" id="KAG7582298.1"/>
    </source>
</evidence>
<reference evidence="2 3" key="1">
    <citation type="submission" date="2020-12" db="EMBL/GenBank/DDBJ databases">
        <title>Concerted genomic and epigenomic changes stabilize Arabidopsis allopolyploids.</title>
        <authorList>
            <person name="Chen Z."/>
        </authorList>
    </citation>
    <scope>NUCLEOTIDE SEQUENCE [LARGE SCALE GENOMIC DNA]</scope>
    <source>
        <strain evidence="2">As9502</strain>
        <tissue evidence="2">Leaf</tissue>
    </source>
</reference>
<proteinExistence type="predicted"/>
<keyword evidence="1" id="KW-1133">Transmembrane helix</keyword>
<dbReference type="Proteomes" id="UP000694251">
    <property type="component" value="Chromosome 8"/>
</dbReference>
<gene>
    <name evidence="2" type="ORF">ISN44_As08g019060</name>
</gene>
<dbReference type="OrthoDB" id="3268246at2759"/>
<accession>A0A8T2B5H5</accession>
<keyword evidence="1" id="KW-0812">Transmembrane</keyword>
<sequence length="207" mass="23541">MHRDAWAIAMHTGRYSMSVIIFPFAMAKAVYPLVPAYFLQPKLAKEPVPQQLESITKETLVPLVSVLHRLIDKALTTHEWDELELEKTLHIICKCLYFSVKSHMPSALSPLLGSFCRDMIRILDSLSFDWSVTPSDGYLIRSKAGKISLLLFGTLVSRHRKYSDKRTVKELHNGTRKEENYAPYVVTLTCTVMWAIEAAMEGKNKGL</sequence>
<dbReference type="EMBL" id="JAEFBJ010000008">
    <property type="protein sequence ID" value="KAG7582298.1"/>
    <property type="molecule type" value="Genomic_DNA"/>
</dbReference>
<evidence type="ECO:0000256" key="1">
    <source>
        <dbReference type="SAM" id="Phobius"/>
    </source>
</evidence>
<keyword evidence="1" id="KW-0472">Membrane</keyword>
<keyword evidence="3" id="KW-1185">Reference proteome</keyword>
<name>A0A8T2B5H5_ARASU</name>
<dbReference type="AlphaFoldDB" id="A0A8T2B5H5"/>
<evidence type="ECO:0000313" key="3">
    <source>
        <dbReference type="Proteomes" id="UP000694251"/>
    </source>
</evidence>